<dbReference type="EMBL" id="ASHM01006099">
    <property type="protein sequence ID" value="PNY13472.1"/>
    <property type="molecule type" value="Genomic_DNA"/>
</dbReference>
<dbReference type="InterPro" id="IPR005484">
    <property type="entry name" value="Ribosomal_uL18_bac/plant/anim"/>
</dbReference>
<proteinExistence type="inferred from homology"/>
<evidence type="ECO:0000256" key="3">
    <source>
        <dbReference type="ARBA" id="ARBA00023274"/>
    </source>
</evidence>
<comment type="caution">
    <text evidence="4">The sequence shown here is derived from an EMBL/GenBank/DDBJ whole genome shotgun (WGS) entry which is preliminary data.</text>
</comment>
<accession>A0A2K3PDW5</accession>
<evidence type="ECO:0000256" key="1">
    <source>
        <dbReference type="ARBA" id="ARBA00007116"/>
    </source>
</evidence>
<protein>
    <submittedName>
        <fullName evidence="4">50S ribosomal protein l18-like</fullName>
    </submittedName>
</protein>
<reference evidence="4 5" key="1">
    <citation type="journal article" date="2014" name="Am. J. Bot.">
        <title>Genome assembly and annotation for red clover (Trifolium pratense; Fabaceae).</title>
        <authorList>
            <person name="Istvanek J."/>
            <person name="Jaros M."/>
            <person name="Krenek A."/>
            <person name="Repkova J."/>
        </authorList>
    </citation>
    <scope>NUCLEOTIDE SEQUENCE [LARGE SCALE GENOMIC DNA]</scope>
    <source>
        <strain evidence="5">cv. Tatra</strain>
        <tissue evidence="4">Young leaves</tissue>
    </source>
</reference>
<dbReference type="PANTHER" id="PTHR12899:SF13">
    <property type="entry name" value="50S RIBOSOMAL L18-LIKE PROTEIN"/>
    <property type="match status" value="1"/>
</dbReference>
<dbReference type="Proteomes" id="UP000236291">
    <property type="component" value="Unassembled WGS sequence"/>
</dbReference>
<dbReference type="SUPFAM" id="SSF53137">
    <property type="entry name" value="Translational machinery components"/>
    <property type="match status" value="1"/>
</dbReference>
<gene>
    <name evidence="4" type="ORF">L195_g010127</name>
</gene>
<dbReference type="Pfam" id="PF00861">
    <property type="entry name" value="Ribosomal_L18p"/>
    <property type="match status" value="1"/>
</dbReference>
<dbReference type="GO" id="GO:0005840">
    <property type="term" value="C:ribosome"/>
    <property type="evidence" value="ECO:0007669"/>
    <property type="project" value="UniProtKB-KW"/>
</dbReference>
<evidence type="ECO:0000313" key="4">
    <source>
        <dbReference type="EMBL" id="PNY13472.1"/>
    </source>
</evidence>
<name>A0A2K3PDW5_TRIPR</name>
<evidence type="ECO:0000256" key="2">
    <source>
        <dbReference type="ARBA" id="ARBA00022980"/>
    </source>
</evidence>
<dbReference type="GO" id="GO:1990904">
    <property type="term" value="C:ribonucleoprotein complex"/>
    <property type="evidence" value="ECO:0007669"/>
    <property type="project" value="UniProtKB-KW"/>
</dbReference>
<organism evidence="4 5">
    <name type="scientific">Trifolium pratense</name>
    <name type="common">Red clover</name>
    <dbReference type="NCBI Taxonomy" id="57577"/>
    <lineage>
        <taxon>Eukaryota</taxon>
        <taxon>Viridiplantae</taxon>
        <taxon>Streptophyta</taxon>
        <taxon>Embryophyta</taxon>
        <taxon>Tracheophyta</taxon>
        <taxon>Spermatophyta</taxon>
        <taxon>Magnoliopsida</taxon>
        <taxon>eudicotyledons</taxon>
        <taxon>Gunneridae</taxon>
        <taxon>Pentapetalae</taxon>
        <taxon>rosids</taxon>
        <taxon>fabids</taxon>
        <taxon>Fabales</taxon>
        <taxon>Fabaceae</taxon>
        <taxon>Papilionoideae</taxon>
        <taxon>50 kb inversion clade</taxon>
        <taxon>NPAAA clade</taxon>
        <taxon>Hologalegina</taxon>
        <taxon>IRL clade</taxon>
        <taxon>Trifolieae</taxon>
        <taxon>Trifolium</taxon>
    </lineage>
</organism>
<dbReference type="GO" id="GO:0008097">
    <property type="term" value="F:5S rRNA binding"/>
    <property type="evidence" value="ECO:0007669"/>
    <property type="project" value="TreeGrafter"/>
</dbReference>
<evidence type="ECO:0000313" key="5">
    <source>
        <dbReference type="Proteomes" id="UP000236291"/>
    </source>
</evidence>
<dbReference type="OrthoDB" id="736100at2759"/>
<dbReference type="PANTHER" id="PTHR12899">
    <property type="entry name" value="39S RIBOSOMAL PROTEIN L18, MITOCHONDRIAL"/>
    <property type="match status" value="1"/>
</dbReference>
<sequence length="124" mass="13510">MARRFVLRVYVAAKHMTANVVDWNERRVVASASTVEKSISDAFELGKNCNAKAAASVGEVLAMRLKTEEPEIGLGSGVHMDVEKEIEKKSVDTGPEVWAVVDALRKRGVKVLVHNEHGVVGSKL</sequence>
<keyword evidence="3" id="KW-0687">Ribonucleoprotein</keyword>
<dbReference type="STRING" id="57577.A0A2K3PDW5"/>
<dbReference type="Gene3D" id="3.30.420.100">
    <property type="match status" value="1"/>
</dbReference>
<keyword evidence="2 4" id="KW-0689">Ribosomal protein</keyword>
<dbReference type="Gramene" id="Tp57577_TGAC_v2_mRNA11619">
    <property type="protein sequence ID" value="Tp57577_TGAC_v2_mRNA11619"/>
    <property type="gene ID" value="Tp57577_TGAC_v2_gene11257"/>
</dbReference>
<dbReference type="AlphaFoldDB" id="A0A2K3PDW5"/>
<reference evidence="4 5" key="2">
    <citation type="journal article" date="2017" name="Front. Plant Sci.">
        <title>Gene Classification and Mining of Molecular Markers Useful in Red Clover (Trifolium pratense) Breeding.</title>
        <authorList>
            <person name="Istvanek J."/>
            <person name="Dluhosova J."/>
            <person name="Dluhos P."/>
            <person name="Patkova L."/>
            <person name="Nedelnik J."/>
            <person name="Repkova J."/>
        </authorList>
    </citation>
    <scope>NUCLEOTIDE SEQUENCE [LARGE SCALE GENOMIC DNA]</scope>
    <source>
        <strain evidence="5">cv. Tatra</strain>
        <tissue evidence="4">Young leaves</tissue>
    </source>
</reference>
<dbReference type="GO" id="GO:0006412">
    <property type="term" value="P:translation"/>
    <property type="evidence" value="ECO:0007669"/>
    <property type="project" value="InterPro"/>
</dbReference>
<comment type="similarity">
    <text evidence="1">Belongs to the universal ribosomal protein uL18 family.</text>
</comment>
<dbReference type="GO" id="GO:0003735">
    <property type="term" value="F:structural constituent of ribosome"/>
    <property type="evidence" value="ECO:0007669"/>
    <property type="project" value="InterPro"/>
</dbReference>